<evidence type="ECO:0000259" key="1">
    <source>
        <dbReference type="PROSITE" id="PS00028"/>
    </source>
</evidence>
<name>A0AAD9YYH8_9LECA</name>
<sequence>MFPATGIENWQYVAPNPNQVKAIVALQERRDEEIVAWLAFAKRGGFQLQSRNWTLSREIVGAFLTLGNCEDVLVLHWIHEARAGGHADGDIQKAGIYWCTGCGKNKPKCYKNSDDWRREEKQHEATYVCMLGGISEMTNLGFKCTFCNATNPNNRHFEKHSIHACVSASGHLYSCKRRCDMVKHLAKIHGVNYRPQAEALASQRKHTLEKQAWSCGFCVTTFSDFQQRLKHLQLHFEQGKTLADWNFTTVIQGLLQQPGIDEAWKAKLAVSLPGVETSDLVWLDSASKELQYKLEVGPSEDEGSAEALVEAAYATYLLNWTFPEQ</sequence>
<reference evidence="2" key="1">
    <citation type="submission" date="2022-11" db="EMBL/GenBank/DDBJ databases">
        <title>Chromosomal genome sequence assembly and mating type (MAT) locus characterization of the leprose asexual lichenized fungus Lepraria neglecta (Nyl.) Erichsen.</title>
        <authorList>
            <person name="Allen J.L."/>
            <person name="Pfeffer B."/>
        </authorList>
    </citation>
    <scope>NUCLEOTIDE SEQUENCE</scope>
    <source>
        <strain evidence="2">Allen 5258</strain>
    </source>
</reference>
<dbReference type="InterPro" id="IPR013087">
    <property type="entry name" value="Znf_C2H2_type"/>
</dbReference>
<evidence type="ECO:0000313" key="3">
    <source>
        <dbReference type="Proteomes" id="UP001276659"/>
    </source>
</evidence>
<evidence type="ECO:0000313" key="2">
    <source>
        <dbReference type="EMBL" id="KAK3167661.1"/>
    </source>
</evidence>
<proteinExistence type="predicted"/>
<dbReference type="EMBL" id="JASNWA010000011">
    <property type="protein sequence ID" value="KAK3167661.1"/>
    <property type="molecule type" value="Genomic_DNA"/>
</dbReference>
<accession>A0AAD9YYH8</accession>
<dbReference type="SMART" id="SM00355">
    <property type="entry name" value="ZnF_C2H2"/>
    <property type="match status" value="2"/>
</dbReference>
<comment type="caution">
    <text evidence="2">The sequence shown here is derived from an EMBL/GenBank/DDBJ whole genome shotgun (WGS) entry which is preliminary data.</text>
</comment>
<feature type="domain" description="C2H2-type" evidence="1">
    <location>
        <begin position="215"/>
        <end position="235"/>
    </location>
</feature>
<dbReference type="AlphaFoldDB" id="A0AAD9YYH8"/>
<dbReference type="PROSITE" id="PS00028">
    <property type="entry name" value="ZINC_FINGER_C2H2_1"/>
    <property type="match status" value="1"/>
</dbReference>
<keyword evidence="3" id="KW-1185">Reference proteome</keyword>
<dbReference type="Proteomes" id="UP001276659">
    <property type="component" value="Unassembled WGS sequence"/>
</dbReference>
<gene>
    <name evidence="2" type="ORF">OEA41_010788</name>
</gene>
<organism evidence="2 3">
    <name type="scientific">Lepraria neglecta</name>
    <dbReference type="NCBI Taxonomy" id="209136"/>
    <lineage>
        <taxon>Eukaryota</taxon>
        <taxon>Fungi</taxon>
        <taxon>Dikarya</taxon>
        <taxon>Ascomycota</taxon>
        <taxon>Pezizomycotina</taxon>
        <taxon>Lecanoromycetes</taxon>
        <taxon>OSLEUM clade</taxon>
        <taxon>Lecanoromycetidae</taxon>
        <taxon>Lecanorales</taxon>
        <taxon>Lecanorineae</taxon>
        <taxon>Stereocaulaceae</taxon>
        <taxon>Lepraria</taxon>
    </lineage>
</organism>
<protein>
    <recommendedName>
        <fullName evidence="1">C2H2-type domain-containing protein</fullName>
    </recommendedName>
</protein>